<dbReference type="Proteomes" id="UP000005110">
    <property type="component" value="Chromosome"/>
</dbReference>
<protein>
    <submittedName>
        <fullName evidence="1">Uncharacterized protein</fullName>
    </submittedName>
</protein>
<gene>
    <name evidence="1" type="ORF">ThesiDRAFT1_2012</name>
</gene>
<dbReference type="HOGENOM" id="CLU_1991629_0_0_9"/>
<sequence length="125" mass="14370">MQISLLTKLKNIQRRYFASSLRCSKATKLKLDLRAPAGYRAQSASLPQVPASAIHGFGPASTLGLAKFCYRFVTSRSLCKISPLRKFVYSLICKGFFADFFMQKFYKNNLIFIPKYYNKFEIFIL</sequence>
<evidence type="ECO:0000313" key="2">
    <source>
        <dbReference type="Proteomes" id="UP000005110"/>
    </source>
</evidence>
<dbReference type="EMBL" id="CM001486">
    <property type="protein sequence ID" value="EIW00885.1"/>
    <property type="molecule type" value="Genomic_DNA"/>
</dbReference>
<reference evidence="1 2" key="1">
    <citation type="submission" date="2012-02" db="EMBL/GenBank/DDBJ databases">
        <title>Improved High-Quality Draft sequence of Thermoanaerobacter siderophilus SR4.</title>
        <authorList>
            <consortium name="US DOE Joint Genome Institute"/>
            <person name="Lucas S."/>
            <person name="Han J."/>
            <person name="Lapidus A."/>
            <person name="Cheng J.-F."/>
            <person name="Goodwin L."/>
            <person name="Pitluck S."/>
            <person name="Peters L."/>
            <person name="Detter J.C."/>
            <person name="Han C."/>
            <person name="Tapia R."/>
            <person name="Land M."/>
            <person name="Hauser L."/>
            <person name="Kyrpides N."/>
            <person name="Ivanova N."/>
            <person name="Pagani I."/>
            <person name="Hemme C."/>
            <person name="Woyke T."/>
        </authorList>
    </citation>
    <scope>NUCLEOTIDE SEQUENCE [LARGE SCALE GENOMIC DNA]</scope>
    <source>
        <strain evidence="1 2">SR4</strain>
    </source>
</reference>
<organism evidence="1 2">
    <name type="scientific">Thermoanaerobacter siderophilus SR4</name>
    <dbReference type="NCBI Taxonomy" id="880478"/>
    <lineage>
        <taxon>Bacteria</taxon>
        <taxon>Bacillati</taxon>
        <taxon>Bacillota</taxon>
        <taxon>Clostridia</taxon>
        <taxon>Thermoanaerobacterales</taxon>
        <taxon>Thermoanaerobacteraceae</taxon>
        <taxon>Thermoanaerobacter</taxon>
    </lineage>
</organism>
<dbReference type="AlphaFoldDB" id="I8R5W2"/>
<proteinExistence type="predicted"/>
<name>I8R5W2_9THEO</name>
<keyword evidence="2" id="KW-1185">Reference proteome</keyword>
<accession>I8R5W2</accession>
<evidence type="ECO:0000313" key="1">
    <source>
        <dbReference type="EMBL" id="EIW00885.1"/>
    </source>
</evidence>